<proteinExistence type="predicted"/>
<accession>A0A067C1E1</accession>
<evidence type="ECO:0000313" key="2">
    <source>
        <dbReference type="EMBL" id="KDO22940.1"/>
    </source>
</evidence>
<dbReference type="EMBL" id="KK583260">
    <property type="protein sequence ID" value="KDO22940.1"/>
    <property type="molecule type" value="Genomic_DNA"/>
</dbReference>
<dbReference type="PANTHER" id="PTHR46586">
    <property type="entry name" value="ANKYRIN REPEAT-CONTAINING PROTEIN"/>
    <property type="match status" value="1"/>
</dbReference>
<dbReference type="RefSeq" id="XP_012206376.1">
    <property type="nucleotide sequence ID" value="XM_012350986.1"/>
</dbReference>
<feature type="compositionally biased region" description="Acidic residues" evidence="1">
    <location>
        <begin position="673"/>
        <end position="686"/>
    </location>
</feature>
<dbReference type="Pfam" id="PF12796">
    <property type="entry name" value="Ank_2"/>
    <property type="match status" value="2"/>
</dbReference>
<name>A0A067C1E1_SAPPC</name>
<dbReference type="KEGG" id="spar:SPRG_11784"/>
<dbReference type="Proteomes" id="UP000030745">
    <property type="component" value="Unassembled WGS sequence"/>
</dbReference>
<protein>
    <submittedName>
        <fullName evidence="2">Uncharacterized protein</fullName>
    </submittedName>
</protein>
<dbReference type="Gene3D" id="1.25.40.20">
    <property type="entry name" value="Ankyrin repeat-containing domain"/>
    <property type="match status" value="2"/>
</dbReference>
<evidence type="ECO:0000313" key="3">
    <source>
        <dbReference type="Proteomes" id="UP000030745"/>
    </source>
</evidence>
<dbReference type="VEuPathDB" id="FungiDB:SPRG_11784"/>
<dbReference type="InterPro" id="IPR036770">
    <property type="entry name" value="Ankyrin_rpt-contain_sf"/>
</dbReference>
<reference evidence="2 3" key="1">
    <citation type="journal article" date="2013" name="PLoS Genet.">
        <title>Distinctive expansion of potential virulence genes in the genome of the oomycete fish pathogen Saprolegnia parasitica.</title>
        <authorList>
            <person name="Jiang R.H."/>
            <person name="de Bruijn I."/>
            <person name="Haas B.J."/>
            <person name="Belmonte R."/>
            <person name="Lobach L."/>
            <person name="Christie J."/>
            <person name="van den Ackerveken G."/>
            <person name="Bottin A."/>
            <person name="Bulone V."/>
            <person name="Diaz-Moreno S.M."/>
            <person name="Dumas B."/>
            <person name="Fan L."/>
            <person name="Gaulin E."/>
            <person name="Govers F."/>
            <person name="Grenville-Briggs L.J."/>
            <person name="Horner N.R."/>
            <person name="Levin J.Z."/>
            <person name="Mammella M."/>
            <person name="Meijer H.J."/>
            <person name="Morris P."/>
            <person name="Nusbaum C."/>
            <person name="Oome S."/>
            <person name="Phillips A.J."/>
            <person name="van Rooyen D."/>
            <person name="Rzeszutek E."/>
            <person name="Saraiva M."/>
            <person name="Secombes C.J."/>
            <person name="Seidl M.F."/>
            <person name="Snel B."/>
            <person name="Stassen J.H."/>
            <person name="Sykes S."/>
            <person name="Tripathy S."/>
            <person name="van den Berg H."/>
            <person name="Vega-Arreguin J.C."/>
            <person name="Wawra S."/>
            <person name="Young S.K."/>
            <person name="Zeng Q."/>
            <person name="Dieguez-Uribeondo J."/>
            <person name="Russ C."/>
            <person name="Tyler B.M."/>
            <person name="van West P."/>
        </authorList>
    </citation>
    <scope>NUCLEOTIDE SEQUENCE [LARGE SCALE GENOMIC DNA]</scope>
    <source>
        <strain evidence="2 3">CBS 223.65</strain>
    </source>
</reference>
<dbReference type="GeneID" id="24133801"/>
<feature type="region of interest" description="Disordered" evidence="1">
    <location>
        <begin position="667"/>
        <end position="707"/>
    </location>
</feature>
<keyword evidence="3" id="KW-1185">Reference proteome</keyword>
<evidence type="ECO:0000256" key="1">
    <source>
        <dbReference type="SAM" id="MobiDB-lite"/>
    </source>
</evidence>
<dbReference type="InterPro" id="IPR002110">
    <property type="entry name" value="Ankyrin_rpt"/>
</dbReference>
<dbReference type="OrthoDB" id="60201at2759"/>
<feature type="compositionally biased region" description="Acidic residues" evidence="1">
    <location>
        <begin position="694"/>
        <end position="706"/>
    </location>
</feature>
<dbReference type="OMA" id="PIGPCCC"/>
<dbReference type="InterPro" id="IPR052050">
    <property type="entry name" value="SecEffector_AnkRepeat"/>
</dbReference>
<organism evidence="2 3">
    <name type="scientific">Saprolegnia parasitica (strain CBS 223.65)</name>
    <dbReference type="NCBI Taxonomy" id="695850"/>
    <lineage>
        <taxon>Eukaryota</taxon>
        <taxon>Sar</taxon>
        <taxon>Stramenopiles</taxon>
        <taxon>Oomycota</taxon>
        <taxon>Saprolegniomycetes</taxon>
        <taxon>Saprolegniales</taxon>
        <taxon>Saprolegniaceae</taxon>
        <taxon>Saprolegnia</taxon>
    </lineage>
</organism>
<dbReference type="PANTHER" id="PTHR46586:SF3">
    <property type="entry name" value="ANKYRIN REPEAT-CONTAINING PROTEIN"/>
    <property type="match status" value="1"/>
</dbReference>
<dbReference type="AlphaFoldDB" id="A0A067C1E1"/>
<dbReference type="SUPFAM" id="SSF48403">
    <property type="entry name" value="Ankyrin repeat"/>
    <property type="match status" value="1"/>
</dbReference>
<sequence length="719" mass="80274">MRSSYDTIQRKRRRTFQASPSATRVLLDLGLMSLIADYQDGIYLCLRPYFLGHKMLPASIDAYRGDNVTALLYMSNKRARIWFSVLSEHDLELVKRLLRCKELAAPLRLSEPPHGTLSSRGLLDIASEVGDVRTMTYLHDQGMGCTSFAMDRAAANGHIDAVAFLHTTQKASPSDDVLYSIVNALSRCTCSREHNAGQFACMRYLVEQRVITPASAIRHGDDVMLALILLGRLDMMRLFHEHGFHQLFRAGALDAAASRGDLAMVTFLHEHRPERASTAAMDHAATHGHLDVVRFLHTHRDEGCTPRAITAATTAGHRDVVEYLYANRPERWLHPETIDELAEHGDFSMLEFVLASDEATTAIVTKQALSAAILRGHVAMVTLLHAARPTLAARRMAVVDAVDEGFLEVVEYVLVHLPGSRTSQLLSRLVCAGHTHLVQRFVALQRDVVTTATLWDALASDSWPTMTFLFSTFLHLSTPHLVNRIVQRNYKALLDLHLKNAPDLITPSALQIAAKYGFLRLVQCIPYGSHRAMDLAAEHGHLRVVKYLHAHRDDGCSTYAMDKAAEHGHLSTVQFLHAHRNEGCTSHALSSAVRNNHIKIASFLLKHRSEGCVLHAMTAACQRQLYPLANMMRHYPIGPCCCVVSSPYPQGMTMREEREWFTGMTEQAPWYPSDDDDGDDSDDGGDGDGNAFDSDSDDDDDDDDGYPYDPFHRMLGWFM</sequence>
<gene>
    <name evidence="2" type="ORF">SPRG_11784</name>
</gene>